<sequence>MLVISFLNRCRVACTQEFILNPLRSNIFHKQENKNNRLFLALPASHSAFLLLRTFLGLNGQLSTYYLVRTRVLKYFDFVMEIITFGRAMEIMLKDQYSGLPHYKDAKYRFKLPITYVNTWDVGILEYLDSKKNVFVLSFPGFLIAYEYIRSSIPINLANYLGCEVLGDFIFFCPEIGRILRGIVTEKIPMSVTCSVHGIFPAVFSKPKDKIVWIGDGVHIGDWILFLVTKIGVKRLHGTITSIEKSVTVPNEESDDEIEKLEDDATVVASLWSLFSGLG</sequence>
<evidence type="ECO:0000313" key="2">
    <source>
        <dbReference type="Proteomes" id="UP000014500"/>
    </source>
</evidence>
<dbReference type="EMBL" id="JH432147">
    <property type="status" value="NOT_ANNOTATED_CDS"/>
    <property type="molecule type" value="Genomic_DNA"/>
</dbReference>
<evidence type="ECO:0000313" key="1">
    <source>
        <dbReference type="EnsemblMetazoa" id="SMAR012477-PA"/>
    </source>
</evidence>
<accession>T1JF68</accession>
<reference evidence="1" key="2">
    <citation type="submission" date="2015-02" db="UniProtKB">
        <authorList>
            <consortium name="EnsemblMetazoa"/>
        </authorList>
    </citation>
    <scope>IDENTIFICATION</scope>
</reference>
<keyword evidence="2" id="KW-1185">Reference proteome</keyword>
<dbReference type="Proteomes" id="UP000014500">
    <property type="component" value="Unassembled WGS sequence"/>
</dbReference>
<proteinExistence type="predicted"/>
<protein>
    <submittedName>
        <fullName evidence="1">Uncharacterized protein</fullName>
    </submittedName>
</protein>
<dbReference type="STRING" id="126957.T1JF68"/>
<dbReference type="HOGENOM" id="CLU_998596_0_0_1"/>
<reference evidence="2" key="1">
    <citation type="submission" date="2011-05" db="EMBL/GenBank/DDBJ databases">
        <authorList>
            <person name="Richards S.R."/>
            <person name="Qu J."/>
            <person name="Jiang H."/>
            <person name="Jhangiani S.N."/>
            <person name="Agravi P."/>
            <person name="Goodspeed R."/>
            <person name="Gross S."/>
            <person name="Mandapat C."/>
            <person name="Jackson L."/>
            <person name="Mathew T."/>
            <person name="Pu L."/>
            <person name="Thornton R."/>
            <person name="Saada N."/>
            <person name="Wilczek-Boney K.B."/>
            <person name="Lee S."/>
            <person name="Kovar C."/>
            <person name="Wu Y."/>
            <person name="Scherer S.E."/>
            <person name="Worley K.C."/>
            <person name="Muzny D.M."/>
            <person name="Gibbs R."/>
        </authorList>
    </citation>
    <scope>NUCLEOTIDE SEQUENCE</scope>
    <source>
        <strain evidence="2">Brora</strain>
    </source>
</reference>
<dbReference type="EnsemblMetazoa" id="SMAR012477-RA">
    <property type="protein sequence ID" value="SMAR012477-PA"/>
    <property type="gene ID" value="SMAR012477"/>
</dbReference>
<dbReference type="AlphaFoldDB" id="T1JF68"/>
<name>T1JF68_STRMM</name>
<organism evidence="1 2">
    <name type="scientific">Strigamia maritima</name>
    <name type="common">European centipede</name>
    <name type="synonym">Geophilus maritimus</name>
    <dbReference type="NCBI Taxonomy" id="126957"/>
    <lineage>
        <taxon>Eukaryota</taxon>
        <taxon>Metazoa</taxon>
        <taxon>Ecdysozoa</taxon>
        <taxon>Arthropoda</taxon>
        <taxon>Myriapoda</taxon>
        <taxon>Chilopoda</taxon>
        <taxon>Pleurostigmophora</taxon>
        <taxon>Geophilomorpha</taxon>
        <taxon>Linotaeniidae</taxon>
        <taxon>Strigamia</taxon>
    </lineage>
</organism>